<feature type="transmembrane region" description="Helical" evidence="9">
    <location>
        <begin position="476"/>
        <end position="501"/>
    </location>
</feature>
<comment type="function">
    <text evidence="1">Probable acetyltransferase, which acetylates the inositol ring of phosphatidylinositol during biosynthesis of GPI-anchor.</text>
</comment>
<dbReference type="GO" id="GO:0005789">
    <property type="term" value="C:endoplasmic reticulum membrane"/>
    <property type="evidence" value="ECO:0007669"/>
    <property type="project" value="UniProtKB-SubCell"/>
</dbReference>
<evidence type="ECO:0000256" key="4">
    <source>
        <dbReference type="ARBA" id="ARBA00007559"/>
    </source>
</evidence>
<dbReference type="GO" id="GO:0006506">
    <property type="term" value="P:GPI anchor biosynthetic process"/>
    <property type="evidence" value="ECO:0007669"/>
    <property type="project" value="UniProtKB-KW"/>
</dbReference>
<dbReference type="Proteomes" id="UP001304895">
    <property type="component" value="Unassembled WGS sequence"/>
</dbReference>
<reference evidence="10" key="2">
    <citation type="submission" date="2023-05" db="EMBL/GenBank/DDBJ databases">
        <authorList>
            <consortium name="Lawrence Berkeley National Laboratory"/>
            <person name="Steindorff A."/>
            <person name="Hensen N."/>
            <person name="Bonometti L."/>
            <person name="Westerberg I."/>
            <person name="Brannstrom I.O."/>
            <person name="Guillou S."/>
            <person name="Cros-Aarteil S."/>
            <person name="Calhoun S."/>
            <person name="Haridas S."/>
            <person name="Kuo A."/>
            <person name="Mondo S."/>
            <person name="Pangilinan J."/>
            <person name="Riley R."/>
            <person name="Labutti K."/>
            <person name="Andreopoulos B."/>
            <person name="Lipzen A."/>
            <person name="Chen C."/>
            <person name="Yanf M."/>
            <person name="Daum C."/>
            <person name="Ng V."/>
            <person name="Clum A."/>
            <person name="Ohm R."/>
            <person name="Martin F."/>
            <person name="Silar P."/>
            <person name="Natvig D."/>
            <person name="Lalanne C."/>
            <person name="Gautier V."/>
            <person name="Ament-Velasquez S.L."/>
            <person name="Kruys A."/>
            <person name="Hutchinson M.I."/>
            <person name="Powell A.J."/>
            <person name="Barry K."/>
            <person name="Miller A.N."/>
            <person name="Grigoriev I.V."/>
            <person name="Debuchy R."/>
            <person name="Gladieux P."/>
            <person name="Thoren M.H."/>
            <person name="Johannesson H."/>
        </authorList>
    </citation>
    <scope>NUCLEOTIDE SEQUENCE</scope>
    <source>
        <strain evidence="10">CBS 123565</strain>
    </source>
</reference>
<dbReference type="Pfam" id="PF06423">
    <property type="entry name" value="GWT1"/>
    <property type="match status" value="1"/>
</dbReference>
<feature type="transmembrane region" description="Helical" evidence="9">
    <location>
        <begin position="91"/>
        <end position="111"/>
    </location>
</feature>
<sequence length="507" mass="54696">MAVSDANTGSNATAQSYKQLKEDFVSNLSGGSVAEIAHVCAVAPVVALLWSVLQARQSFFRPYTALGFAVDFLLNVGALLLSVTLYSSAPLLLNILLLTAAVAVYAVPPNLSSARRKTPKLPPNAQSKTWSGPPGVLSTKPFLTNYRGNMMILTCICILAVDFRLFPRRFAKVETWGTSLMDMGVGSFVYSAGIVASRPVLKERADGRATPLGARLMRSIRHSLPLLALGVVRLLSVKGLDYAEHVTEYGVHWNFFFTLGFLPPFVALFQSALKVVPSYAGLALLLGVVYQVVLESTPLKAYILVGPRTGLLSMNREGIFSFWGYLAIFLAGQDTGMFVLPRALNPRGALGGSSSKPIALLLTSAAWSLIWAALYFFCTDYTYGAGVSVSRRLANLPYVLWVVASNSALVLAFCLVDTMFFPAFYKAQDAKTEKEAYDTATSRVLRAYNRNGLAIFLLANLLTGLVNMTMPTLHVGSIATMGVLFGYTAALTGVAVGLDVYDVTIKL</sequence>
<evidence type="ECO:0000313" key="11">
    <source>
        <dbReference type="Proteomes" id="UP001304895"/>
    </source>
</evidence>
<reference evidence="10" key="1">
    <citation type="journal article" date="2023" name="Mol. Phylogenet. Evol.">
        <title>Genome-scale phylogeny and comparative genomics of the fungal order Sordariales.</title>
        <authorList>
            <person name="Hensen N."/>
            <person name="Bonometti L."/>
            <person name="Westerberg I."/>
            <person name="Brannstrom I.O."/>
            <person name="Guillou S."/>
            <person name="Cros-Aarteil S."/>
            <person name="Calhoun S."/>
            <person name="Haridas S."/>
            <person name="Kuo A."/>
            <person name="Mondo S."/>
            <person name="Pangilinan J."/>
            <person name="Riley R."/>
            <person name="LaButti K."/>
            <person name="Andreopoulos B."/>
            <person name="Lipzen A."/>
            <person name="Chen C."/>
            <person name="Yan M."/>
            <person name="Daum C."/>
            <person name="Ng V."/>
            <person name="Clum A."/>
            <person name="Steindorff A."/>
            <person name="Ohm R.A."/>
            <person name="Martin F."/>
            <person name="Silar P."/>
            <person name="Natvig D.O."/>
            <person name="Lalanne C."/>
            <person name="Gautier V."/>
            <person name="Ament-Velasquez S.L."/>
            <person name="Kruys A."/>
            <person name="Hutchinson M.I."/>
            <person name="Powell A.J."/>
            <person name="Barry K."/>
            <person name="Miller A.N."/>
            <person name="Grigoriev I.V."/>
            <person name="Debuchy R."/>
            <person name="Gladieux P."/>
            <person name="Hiltunen Thoren M."/>
            <person name="Johannesson H."/>
        </authorList>
    </citation>
    <scope>NUCLEOTIDE SEQUENCE</scope>
    <source>
        <strain evidence="10">CBS 123565</strain>
    </source>
</reference>
<dbReference type="EC" id="2.3.-.-" evidence="9"/>
<feature type="transmembrane region" description="Helical" evidence="9">
    <location>
        <begin position="322"/>
        <end position="345"/>
    </location>
</feature>
<accession>A0AAN6UQ22</accession>
<keyword evidence="9" id="KW-0012">Acyltransferase</keyword>
<name>A0AAN6UQ22_9PEZI</name>
<feature type="transmembrane region" description="Helical" evidence="9">
    <location>
        <begin position="357"/>
        <end position="378"/>
    </location>
</feature>
<dbReference type="PANTHER" id="PTHR20661">
    <property type="entry name" value="PHOSPHATIDYLINOSITOL-GLYCAN BIOSYNTHESIS CLASS W PROTEIN"/>
    <property type="match status" value="1"/>
</dbReference>
<comment type="similarity">
    <text evidence="4 9">Belongs to the PIGW family.</text>
</comment>
<evidence type="ECO:0000256" key="7">
    <source>
        <dbReference type="ARBA" id="ARBA00022989"/>
    </source>
</evidence>
<keyword evidence="9" id="KW-0808">Transferase</keyword>
<dbReference type="AlphaFoldDB" id="A0AAN6UQ22"/>
<gene>
    <name evidence="10" type="ORF">BT67DRAFT_448126</name>
</gene>
<evidence type="ECO:0000313" key="10">
    <source>
        <dbReference type="EMBL" id="KAK4136844.1"/>
    </source>
</evidence>
<evidence type="ECO:0000256" key="6">
    <source>
        <dbReference type="ARBA" id="ARBA00022692"/>
    </source>
</evidence>
<comment type="subcellular location">
    <subcellularLocation>
        <location evidence="2 9">Endoplasmic reticulum membrane</location>
        <topology evidence="2 9">Multi-pass membrane protein</topology>
    </subcellularLocation>
</comment>
<feature type="transmembrane region" description="Helical" evidence="9">
    <location>
        <begin position="36"/>
        <end position="53"/>
    </location>
</feature>
<comment type="function">
    <text evidence="9">A acetyltransferase, which acetylates the inositol ring of phosphatidylinositol during biosynthesis of GPI-anchor.</text>
</comment>
<feature type="transmembrane region" description="Helical" evidence="9">
    <location>
        <begin position="252"/>
        <end position="269"/>
    </location>
</feature>
<keyword evidence="11" id="KW-1185">Reference proteome</keyword>
<protein>
    <recommendedName>
        <fullName evidence="9">GPI-anchored wall transfer protein</fullName>
        <ecNumber evidence="9">2.3.-.-</ecNumber>
    </recommendedName>
</protein>
<feature type="transmembrane region" description="Helical" evidence="9">
    <location>
        <begin position="452"/>
        <end position="470"/>
    </location>
</feature>
<dbReference type="PANTHER" id="PTHR20661:SF0">
    <property type="entry name" value="PHOSPHATIDYLINOSITOL-GLYCAN BIOSYNTHESIS CLASS W PROTEIN"/>
    <property type="match status" value="1"/>
</dbReference>
<keyword evidence="6 9" id="KW-0812">Transmembrane</keyword>
<dbReference type="GO" id="GO:0072659">
    <property type="term" value="P:protein localization to plasma membrane"/>
    <property type="evidence" value="ECO:0007669"/>
    <property type="project" value="TreeGrafter"/>
</dbReference>
<keyword evidence="8 9" id="KW-0472">Membrane</keyword>
<evidence type="ECO:0000256" key="5">
    <source>
        <dbReference type="ARBA" id="ARBA00022502"/>
    </source>
</evidence>
<keyword evidence="9" id="KW-0256">Endoplasmic reticulum</keyword>
<comment type="caution">
    <text evidence="10">The sequence shown here is derived from an EMBL/GenBank/DDBJ whole genome shotgun (WGS) entry which is preliminary data.</text>
</comment>
<dbReference type="InterPro" id="IPR009447">
    <property type="entry name" value="PIGW/GWT1"/>
</dbReference>
<feature type="transmembrane region" description="Helical" evidence="9">
    <location>
        <begin position="276"/>
        <end position="294"/>
    </location>
</feature>
<dbReference type="PIRSF" id="PIRSF017321">
    <property type="entry name" value="GWT1"/>
    <property type="match status" value="1"/>
</dbReference>
<evidence type="ECO:0000256" key="1">
    <source>
        <dbReference type="ARBA" id="ARBA00002531"/>
    </source>
</evidence>
<feature type="transmembrane region" description="Helical" evidence="9">
    <location>
        <begin position="65"/>
        <end position="85"/>
    </location>
</feature>
<evidence type="ECO:0000256" key="8">
    <source>
        <dbReference type="ARBA" id="ARBA00023136"/>
    </source>
</evidence>
<comment type="pathway">
    <text evidence="3 9">Glycolipid biosynthesis; glycosylphosphatidylinositol-anchor biosynthesis.</text>
</comment>
<organism evidence="10 11">
    <name type="scientific">Trichocladium antarcticum</name>
    <dbReference type="NCBI Taxonomy" id="1450529"/>
    <lineage>
        <taxon>Eukaryota</taxon>
        <taxon>Fungi</taxon>
        <taxon>Dikarya</taxon>
        <taxon>Ascomycota</taxon>
        <taxon>Pezizomycotina</taxon>
        <taxon>Sordariomycetes</taxon>
        <taxon>Sordariomycetidae</taxon>
        <taxon>Sordariales</taxon>
        <taxon>Chaetomiaceae</taxon>
        <taxon>Trichocladium</taxon>
    </lineage>
</organism>
<dbReference type="GO" id="GO:0032216">
    <property type="term" value="F:glucosaminyl-phosphatidylinositol O-acyltransferase activity"/>
    <property type="evidence" value="ECO:0007669"/>
    <property type="project" value="TreeGrafter"/>
</dbReference>
<proteinExistence type="inferred from homology"/>
<keyword evidence="5 9" id="KW-0337">GPI-anchor biosynthesis</keyword>
<evidence type="ECO:0000256" key="9">
    <source>
        <dbReference type="RuleBase" id="RU280819"/>
    </source>
</evidence>
<evidence type="ECO:0000256" key="3">
    <source>
        <dbReference type="ARBA" id="ARBA00004687"/>
    </source>
</evidence>
<dbReference type="EMBL" id="MU853403">
    <property type="protein sequence ID" value="KAK4136844.1"/>
    <property type="molecule type" value="Genomic_DNA"/>
</dbReference>
<evidence type="ECO:0000256" key="2">
    <source>
        <dbReference type="ARBA" id="ARBA00004477"/>
    </source>
</evidence>
<keyword evidence="7 9" id="KW-1133">Transmembrane helix</keyword>
<feature type="transmembrane region" description="Helical" evidence="9">
    <location>
        <begin position="398"/>
        <end position="425"/>
    </location>
</feature>